<dbReference type="InterPro" id="IPR058473">
    <property type="entry name" value="DUF8159"/>
</dbReference>
<proteinExistence type="predicted"/>
<feature type="region of interest" description="Disordered" evidence="1">
    <location>
        <begin position="1"/>
        <end position="27"/>
    </location>
</feature>
<gene>
    <name evidence="3" type="ORF">SAMN05444422_101632</name>
</gene>
<accession>A0A1I1DIB4</accession>
<evidence type="ECO:0000259" key="2">
    <source>
        <dbReference type="Pfam" id="PF26490"/>
    </source>
</evidence>
<dbReference type="Proteomes" id="UP000199161">
    <property type="component" value="Unassembled WGS sequence"/>
</dbReference>
<name>A0A1I1DIB4_NATHA</name>
<dbReference type="EMBL" id="FOKW01000001">
    <property type="protein sequence ID" value="SFB74102.1"/>
    <property type="molecule type" value="Genomic_DNA"/>
</dbReference>
<dbReference type="AlphaFoldDB" id="A0A1I1DIB4"/>
<sequence length="214" mass="23182">MYSDSDSDSRPDSDSGSFARGGTNPTSTRRQLLRWGSVGGVWLLAGCTEDVGEEFPSNRKWPVSELTPSLPVRERTEVLEQRIEAVADETITDEAEFADAFDDYALEIESVDRSRDVLEVEYLNTRLYAEGNLHDIGPIAGAFAALVDSGYDAVTLGITILDGAPASYGSAEVHADWAHRYNDGELSAAEYGELVATTLESKRDSPGIEVSPGE</sequence>
<dbReference type="Pfam" id="PF26490">
    <property type="entry name" value="DUF8159"/>
    <property type="match status" value="1"/>
</dbReference>
<dbReference type="RefSeq" id="WP_089785228.1">
    <property type="nucleotide sequence ID" value="NZ_FOKW01000001.1"/>
</dbReference>
<evidence type="ECO:0000256" key="1">
    <source>
        <dbReference type="SAM" id="MobiDB-lite"/>
    </source>
</evidence>
<evidence type="ECO:0000313" key="4">
    <source>
        <dbReference type="Proteomes" id="UP000199161"/>
    </source>
</evidence>
<organism evidence="3 4">
    <name type="scientific">Natronobacterium haloterrestre</name>
    <name type="common">Halobiforma haloterrestris</name>
    <dbReference type="NCBI Taxonomy" id="148448"/>
    <lineage>
        <taxon>Archaea</taxon>
        <taxon>Methanobacteriati</taxon>
        <taxon>Methanobacteriota</taxon>
        <taxon>Stenosarchaea group</taxon>
        <taxon>Halobacteria</taxon>
        <taxon>Halobacteriales</taxon>
        <taxon>Natrialbaceae</taxon>
        <taxon>Natronobacterium</taxon>
    </lineage>
</organism>
<protein>
    <recommendedName>
        <fullName evidence="2">DUF8159 domain-containing protein</fullName>
    </recommendedName>
</protein>
<dbReference type="OrthoDB" id="268801at2157"/>
<keyword evidence="4" id="KW-1185">Reference proteome</keyword>
<feature type="domain" description="DUF8159" evidence="2">
    <location>
        <begin position="89"/>
        <end position="204"/>
    </location>
</feature>
<evidence type="ECO:0000313" key="3">
    <source>
        <dbReference type="EMBL" id="SFB74102.1"/>
    </source>
</evidence>
<reference evidence="4" key="1">
    <citation type="submission" date="2016-10" db="EMBL/GenBank/DDBJ databases">
        <authorList>
            <person name="Varghese N."/>
            <person name="Submissions S."/>
        </authorList>
    </citation>
    <scope>NUCLEOTIDE SEQUENCE [LARGE SCALE GENOMIC DNA]</scope>
    <source>
        <strain evidence="4">DSM 13078</strain>
    </source>
</reference>